<keyword evidence="3 6" id="KW-0812">Transmembrane</keyword>
<sequence>MAKEKHKMGNPVYPIMFAIGVCHLFNDTLQAVIPAMFPVLELELGLTFTQLGLISFALNIVASLLQPVVGYISDKKPMPYALPLGMMSSFVGMAGLALAPQYWMILVSVIFLGLGSAVFHPEGSRVSFMAAGSKRGLSQSIYQVGGNSGQALAPLISAFILVPLGQKGAALFLVVAAVGIFLLSKISAWYKKQLEEEKLSNRKRTLLSSLPALTKKQIGVALALLMVIIFARSFYVTNMTNFYIFHLMKNYGMTIKEGQLIIFVFLALGAVGTLFGGPMADRMGRRNVIILSMAVPIPLCLLLPYVPVWAIILLLIAIGFFIMLSFSVTVVYAQELVPSKIGTMAGLTVGLAFGMGAIGAVVIGILMDYIGVYTTMIVVSTLPIIGLVALALPKDRKITMSS</sequence>
<dbReference type="Gene3D" id="1.20.1250.20">
    <property type="entry name" value="MFS general substrate transporter like domains"/>
    <property type="match status" value="2"/>
</dbReference>
<dbReference type="PANTHER" id="PTHR43129">
    <property type="entry name" value="FOSMIDOMYCIN RESISTANCE PROTEIN"/>
    <property type="match status" value="1"/>
</dbReference>
<evidence type="ECO:0000313" key="9">
    <source>
        <dbReference type="Proteomes" id="UP000198734"/>
    </source>
</evidence>
<feature type="transmembrane region" description="Helical" evidence="6">
    <location>
        <begin position="12"/>
        <end position="33"/>
    </location>
</feature>
<keyword evidence="5 6" id="KW-0472">Membrane</keyword>
<evidence type="ECO:0000313" key="8">
    <source>
        <dbReference type="EMBL" id="SFQ56830.1"/>
    </source>
</evidence>
<evidence type="ECO:0000256" key="4">
    <source>
        <dbReference type="ARBA" id="ARBA00022989"/>
    </source>
</evidence>
<feature type="transmembrane region" description="Helical" evidence="6">
    <location>
        <begin position="45"/>
        <end position="65"/>
    </location>
</feature>
<dbReference type="PANTHER" id="PTHR43129:SF1">
    <property type="entry name" value="FOSMIDOMYCIN RESISTANCE PROTEIN"/>
    <property type="match status" value="1"/>
</dbReference>
<dbReference type="InterPro" id="IPR005829">
    <property type="entry name" value="Sugar_transporter_CS"/>
</dbReference>
<proteinExistence type="predicted"/>
<dbReference type="AlphaFoldDB" id="A0A1I5ZKB0"/>
<dbReference type="InterPro" id="IPR011701">
    <property type="entry name" value="MFS"/>
</dbReference>
<keyword evidence="2" id="KW-0813">Transport</keyword>
<dbReference type="OrthoDB" id="9770492at2"/>
<keyword evidence="9" id="KW-1185">Reference proteome</keyword>
<feature type="transmembrane region" description="Helical" evidence="6">
    <location>
        <begin position="141"/>
        <end position="162"/>
    </location>
</feature>
<feature type="transmembrane region" description="Helical" evidence="6">
    <location>
        <begin position="288"/>
        <end position="306"/>
    </location>
</feature>
<dbReference type="InterPro" id="IPR036259">
    <property type="entry name" value="MFS_trans_sf"/>
</dbReference>
<evidence type="ECO:0000259" key="7">
    <source>
        <dbReference type="PROSITE" id="PS50850"/>
    </source>
</evidence>
<dbReference type="CDD" id="cd17478">
    <property type="entry name" value="MFS_FsR"/>
    <property type="match status" value="1"/>
</dbReference>
<dbReference type="RefSeq" id="WP_093537462.1">
    <property type="nucleotide sequence ID" value="NZ_FOXU01000005.1"/>
</dbReference>
<evidence type="ECO:0000256" key="5">
    <source>
        <dbReference type="ARBA" id="ARBA00023136"/>
    </source>
</evidence>
<evidence type="ECO:0000256" key="3">
    <source>
        <dbReference type="ARBA" id="ARBA00022692"/>
    </source>
</evidence>
<dbReference type="Pfam" id="PF07690">
    <property type="entry name" value="MFS_1"/>
    <property type="match status" value="1"/>
</dbReference>
<protein>
    <submittedName>
        <fullName evidence="8">MFS transporter, FSR family, fosmidomycin resistance protein</fullName>
    </submittedName>
</protein>
<dbReference type="Proteomes" id="UP000198734">
    <property type="component" value="Unassembled WGS sequence"/>
</dbReference>
<feature type="transmembrane region" description="Helical" evidence="6">
    <location>
        <begin position="218"/>
        <end position="238"/>
    </location>
</feature>
<accession>A0A1I5ZKB0</accession>
<feature type="transmembrane region" description="Helical" evidence="6">
    <location>
        <begin position="312"/>
        <end position="333"/>
    </location>
</feature>
<keyword evidence="4 6" id="KW-1133">Transmembrane helix</keyword>
<dbReference type="InterPro" id="IPR020846">
    <property type="entry name" value="MFS_dom"/>
</dbReference>
<dbReference type="GO" id="GO:0005886">
    <property type="term" value="C:plasma membrane"/>
    <property type="evidence" value="ECO:0007669"/>
    <property type="project" value="UniProtKB-SubCell"/>
</dbReference>
<evidence type="ECO:0000256" key="2">
    <source>
        <dbReference type="ARBA" id="ARBA00022448"/>
    </source>
</evidence>
<evidence type="ECO:0000256" key="1">
    <source>
        <dbReference type="ARBA" id="ARBA00004651"/>
    </source>
</evidence>
<feature type="domain" description="Major facilitator superfamily (MFS) profile" evidence="7">
    <location>
        <begin position="15"/>
        <end position="398"/>
    </location>
</feature>
<comment type="subcellular location">
    <subcellularLocation>
        <location evidence="1">Cell membrane</location>
        <topology evidence="1">Multi-pass membrane protein</topology>
    </subcellularLocation>
</comment>
<feature type="transmembrane region" description="Helical" evidence="6">
    <location>
        <begin position="168"/>
        <end position="190"/>
    </location>
</feature>
<feature type="transmembrane region" description="Helical" evidence="6">
    <location>
        <begin position="102"/>
        <end position="120"/>
    </location>
</feature>
<dbReference type="EMBL" id="FOXU01000005">
    <property type="protein sequence ID" value="SFQ56830.1"/>
    <property type="molecule type" value="Genomic_DNA"/>
</dbReference>
<dbReference type="PROSITE" id="PS50850">
    <property type="entry name" value="MFS"/>
    <property type="match status" value="1"/>
</dbReference>
<dbReference type="PROSITE" id="PS00216">
    <property type="entry name" value="SUGAR_TRANSPORT_1"/>
    <property type="match status" value="1"/>
</dbReference>
<organism evidence="8 9">
    <name type="scientific">Psychrobacillus psychrotolerans</name>
    <dbReference type="NCBI Taxonomy" id="126156"/>
    <lineage>
        <taxon>Bacteria</taxon>
        <taxon>Bacillati</taxon>
        <taxon>Bacillota</taxon>
        <taxon>Bacilli</taxon>
        <taxon>Bacillales</taxon>
        <taxon>Bacillaceae</taxon>
        <taxon>Psychrobacillus</taxon>
    </lineage>
</organism>
<feature type="transmembrane region" description="Helical" evidence="6">
    <location>
        <begin position="345"/>
        <end position="366"/>
    </location>
</feature>
<evidence type="ECO:0000256" key="6">
    <source>
        <dbReference type="SAM" id="Phobius"/>
    </source>
</evidence>
<feature type="transmembrane region" description="Helical" evidence="6">
    <location>
        <begin position="77"/>
        <end position="96"/>
    </location>
</feature>
<dbReference type="STRING" id="126156.SAMN05421670_2759"/>
<gene>
    <name evidence="8" type="ORF">SAMN05421670_2759</name>
</gene>
<reference evidence="9" key="1">
    <citation type="submission" date="2016-10" db="EMBL/GenBank/DDBJ databases">
        <authorList>
            <person name="Varghese N."/>
            <person name="Submissions S."/>
        </authorList>
    </citation>
    <scope>NUCLEOTIDE SEQUENCE [LARGE SCALE GENOMIC DNA]</scope>
    <source>
        <strain evidence="9">DSM 11706</strain>
    </source>
</reference>
<dbReference type="GO" id="GO:0022857">
    <property type="term" value="F:transmembrane transporter activity"/>
    <property type="evidence" value="ECO:0007669"/>
    <property type="project" value="InterPro"/>
</dbReference>
<name>A0A1I5ZKB0_9BACI</name>
<feature type="transmembrane region" description="Helical" evidence="6">
    <location>
        <begin position="258"/>
        <end position="276"/>
    </location>
</feature>
<dbReference type="SUPFAM" id="SSF103473">
    <property type="entry name" value="MFS general substrate transporter"/>
    <property type="match status" value="1"/>
</dbReference>
<feature type="transmembrane region" description="Helical" evidence="6">
    <location>
        <begin position="372"/>
        <end position="392"/>
    </location>
</feature>